<evidence type="ECO:0000313" key="2">
    <source>
        <dbReference type="Proteomes" id="UP001054252"/>
    </source>
</evidence>
<sequence>MVCFSSVYRSRSQSSHEEKVGGAVHILENHVEICKRAERGMAHHPSVPY</sequence>
<keyword evidence="2" id="KW-1185">Reference proteome</keyword>
<dbReference type="EMBL" id="BPVZ01000017">
    <property type="protein sequence ID" value="GKV01550.1"/>
    <property type="molecule type" value="Genomic_DNA"/>
</dbReference>
<name>A0AAV5ISK7_9ROSI</name>
<comment type="caution">
    <text evidence="1">The sequence shown here is derived from an EMBL/GenBank/DDBJ whole genome shotgun (WGS) entry which is preliminary data.</text>
</comment>
<dbReference type="Proteomes" id="UP001054252">
    <property type="component" value="Unassembled WGS sequence"/>
</dbReference>
<gene>
    <name evidence="1" type="ORF">SLEP1_g14097</name>
</gene>
<proteinExistence type="predicted"/>
<accession>A0AAV5ISK7</accession>
<evidence type="ECO:0000313" key="1">
    <source>
        <dbReference type="EMBL" id="GKV01550.1"/>
    </source>
</evidence>
<dbReference type="AlphaFoldDB" id="A0AAV5ISK7"/>
<reference evidence="1 2" key="1">
    <citation type="journal article" date="2021" name="Commun. Biol.">
        <title>The genome of Shorea leprosula (Dipterocarpaceae) highlights the ecological relevance of drought in aseasonal tropical rainforests.</title>
        <authorList>
            <person name="Ng K.K.S."/>
            <person name="Kobayashi M.J."/>
            <person name="Fawcett J.A."/>
            <person name="Hatakeyama M."/>
            <person name="Paape T."/>
            <person name="Ng C.H."/>
            <person name="Ang C.C."/>
            <person name="Tnah L.H."/>
            <person name="Lee C.T."/>
            <person name="Nishiyama T."/>
            <person name="Sese J."/>
            <person name="O'Brien M.J."/>
            <person name="Copetti D."/>
            <person name="Mohd Noor M.I."/>
            <person name="Ong R.C."/>
            <person name="Putra M."/>
            <person name="Sireger I.Z."/>
            <person name="Indrioko S."/>
            <person name="Kosugi Y."/>
            <person name="Izuno A."/>
            <person name="Isagi Y."/>
            <person name="Lee S.L."/>
            <person name="Shimizu K.K."/>
        </authorList>
    </citation>
    <scope>NUCLEOTIDE SEQUENCE [LARGE SCALE GENOMIC DNA]</scope>
    <source>
        <strain evidence="1">214</strain>
    </source>
</reference>
<protein>
    <submittedName>
        <fullName evidence="1">Uncharacterized protein</fullName>
    </submittedName>
</protein>
<organism evidence="1 2">
    <name type="scientific">Rubroshorea leprosula</name>
    <dbReference type="NCBI Taxonomy" id="152421"/>
    <lineage>
        <taxon>Eukaryota</taxon>
        <taxon>Viridiplantae</taxon>
        <taxon>Streptophyta</taxon>
        <taxon>Embryophyta</taxon>
        <taxon>Tracheophyta</taxon>
        <taxon>Spermatophyta</taxon>
        <taxon>Magnoliopsida</taxon>
        <taxon>eudicotyledons</taxon>
        <taxon>Gunneridae</taxon>
        <taxon>Pentapetalae</taxon>
        <taxon>rosids</taxon>
        <taxon>malvids</taxon>
        <taxon>Malvales</taxon>
        <taxon>Dipterocarpaceae</taxon>
        <taxon>Rubroshorea</taxon>
    </lineage>
</organism>